<sequence length="410" mass="45240">MEPLPSYNKVYSLVSRIENQKAVGLNNSTVTEASALIAKAVEQAKNTNNFAGKKQNFSKKGDRLCNFCTTNTEEPADSKQKSGESSFNSALLAQMVQMEVQKLMKSKNSVEESHVNTSYFADFAGSSSNFSIKDGDNWVIDSGASSHVTGNIKLLKDLRPGQGKNTVTLPDGSVKMVTKLGCAVLNNCLSLHNVLYVPEFKYNLISVSKLVCDSSIQVQFHSSGCIMQDQLNNRIVAQGRLEKNLFVLCKDETDCILNVKTLNNVDKSLVTVKDSNIWHNRMGHPSSEVLQHLPLLDKCVKHKVYEGSKSSTPNIYYDDEDDVIPVSIPVSTSEFIVPLPSESVVPLTSESSTSESVSASNFPTVISSSYGSGTVYAPYDLVPRVETQVDSNRRRSDRDRRPPIWMKNYV</sequence>
<protein>
    <submittedName>
        <fullName evidence="3">Copia protein</fullName>
    </submittedName>
</protein>
<dbReference type="Proteomes" id="UP000634136">
    <property type="component" value="Unassembled WGS sequence"/>
</dbReference>
<comment type="caution">
    <text evidence="3">The sequence shown here is derived from an EMBL/GenBank/DDBJ whole genome shotgun (WGS) entry which is preliminary data.</text>
</comment>
<evidence type="ECO:0000259" key="2">
    <source>
        <dbReference type="Pfam" id="PF22936"/>
    </source>
</evidence>
<evidence type="ECO:0000313" key="4">
    <source>
        <dbReference type="Proteomes" id="UP000634136"/>
    </source>
</evidence>
<feature type="domain" description="Retrovirus-related Pol polyprotein from transposon TNT 1-94-like beta-barrel" evidence="2">
    <location>
        <begin position="138"/>
        <end position="211"/>
    </location>
</feature>
<evidence type="ECO:0000256" key="1">
    <source>
        <dbReference type="SAM" id="MobiDB-lite"/>
    </source>
</evidence>
<dbReference type="InterPro" id="IPR054722">
    <property type="entry name" value="PolX-like_BBD"/>
</dbReference>
<keyword evidence="4" id="KW-1185">Reference proteome</keyword>
<dbReference type="AlphaFoldDB" id="A0A834T4V7"/>
<dbReference type="PANTHER" id="PTHR47592">
    <property type="entry name" value="PBF68 PROTEIN"/>
    <property type="match status" value="1"/>
</dbReference>
<organism evidence="3 4">
    <name type="scientific">Senna tora</name>
    <dbReference type="NCBI Taxonomy" id="362788"/>
    <lineage>
        <taxon>Eukaryota</taxon>
        <taxon>Viridiplantae</taxon>
        <taxon>Streptophyta</taxon>
        <taxon>Embryophyta</taxon>
        <taxon>Tracheophyta</taxon>
        <taxon>Spermatophyta</taxon>
        <taxon>Magnoliopsida</taxon>
        <taxon>eudicotyledons</taxon>
        <taxon>Gunneridae</taxon>
        <taxon>Pentapetalae</taxon>
        <taxon>rosids</taxon>
        <taxon>fabids</taxon>
        <taxon>Fabales</taxon>
        <taxon>Fabaceae</taxon>
        <taxon>Caesalpinioideae</taxon>
        <taxon>Cassia clade</taxon>
        <taxon>Senna</taxon>
    </lineage>
</organism>
<accession>A0A834T4V7</accession>
<reference evidence="3" key="1">
    <citation type="submission" date="2020-09" db="EMBL/GenBank/DDBJ databases">
        <title>Genome-Enabled Discovery of Anthraquinone Biosynthesis in Senna tora.</title>
        <authorList>
            <person name="Kang S.-H."/>
            <person name="Pandey R.P."/>
            <person name="Lee C.-M."/>
            <person name="Sim J.-S."/>
            <person name="Jeong J.-T."/>
            <person name="Choi B.-S."/>
            <person name="Jung M."/>
            <person name="Ginzburg D."/>
            <person name="Zhao K."/>
            <person name="Won S.Y."/>
            <person name="Oh T.-J."/>
            <person name="Yu Y."/>
            <person name="Kim N.-H."/>
            <person name="Lee O.R."/>
            <person name="Lee T.-H."/>
            <person name="Bashyal P."/>
            <person name="Kim T.-S."/>
            <person name="Lee W.-H."/>
            <person name="Kawkins C."/>
            <person name="Kim C.-K."/>
            <person name="Kim J.S."/>
            <person name="Ahn B.O."/>
            <person name="Rhee S.Y."/>
            <person name="Sohng J.K."/>
        </authorList>
    </citation>
    <scope>NUCLEOTIDE SEQUENCE</scope>
    <source>
        <tissue evidence="3">Leaf</tissue>
    </source>
</reference>
<dbReference type="EMBL" id="JAAIUW010000009">
    <property type="protein sequence ID" value="KAF7815292.1"/>
    <property type="molecule type" value="Genomic_DNA"/>
</dbReference>
<feature type="compositionally biased region" description="Basic and acidic residues" evidence="1">
    <location>
        <begin position="391"/>
        <end position="402"/>
    </location>
</feature>
<dbReference type="PANTHER" id="PTHR47592:SF27">
    <property type="entry name" value="OS08G0421700 PROTEIN"/>
    <property type="match status" value="1"/>
</dbReference>
<evidence type="ECO:0000313" key="3">
    <source>
        <dbReference type="EMBL" id="KAF7815292.1"/>
    </source>
</evidence>
<dbReference type="OrthoDB" id="1436573at2759"/>
<proteinExistence type="predicted"/>
<gene>
    <name evidence="3" type="ORF">G2W53_029261</name>
</gene>
<feature type="region of interest" description="Disordered" evidence="1">
    <location>
        <begin position="388"/>
        <end position="410"/>
    </location>
</feature>
<name>A0A834T4V7_9FABA</name>
<dbReference type="Pfam" id="PF22936">
    <property type="entry name" value="Pol_BBD"/>
    <property type="match status" value="1"/>
</dbReference>